<dbReference type="PANTHER" id="PTHR10044:SF139">
    <property type="entry name" value="DEATH-ASSOCIATED INHIBITOR OF APOPTOSIS 2"/>
    <property type="match status" value="1"/>
</dbReference>
<evidence type="ECO:0000259" key="8">
    <source>
        <dbReference type="PROSITE" id="PS50089"/>
    </source>
</evidence>
<evidence type="ECO:0000313" key="10">
    <source>
        <dbReference type="Proteomes" id="UP001233172"/>
    </source>
</evidence>
<evidence type="ECO:0000256" key="1">
    <source>
        <dbReference type="ARBA" id="ARBA00006672"/>
    </source>
</evidence>
<dbReference type="PROSITE" id="PS50089">
    <property type="entry name" value="ZF_RING_2"/>
    <property type="match status" value="1"/>
</dbReference>
<dbReference type="Proteomes" id="UP001233172">
    <property type="component" value="Unassembled WGS sequence"/>
</dbReference>
<evidence type="ECO:0000256" key="7">
    <source>
        <dbReference type="SAM" id="MobiDB-lite"/>
    </source>
</evidence>
<gene>
    <name evidence="9" type="ORF">Bpfe_027707</name>
</gene>
<feature type="domain" description="RING-type" evidence="8">
    <location>
        <begin position="477"/>
        <end position="512"/>
    </location>
</feature>
<accession>A0AAD8AUY1</accession>
<keyword evidence="5" id="KW-0862">Zinc</keyword>
<dbReference type="GO" id="GO:0043066">
    <property type="term" value="P:negative regulation of apoptotic process"/>
    <property type="evidence" value="ECO:0007669"/>
    <property type="project" value="TreeGrafter"/>
</dbReference>
<dbReference type="PANTHER" id="PTHR10044">
    <property type="entry name" value="INHIBITOR OF APOPTOSIS"/>
    <property type="match status" value="1"/>
</dbReference>
<comment type="similarity">
    <text evidence="1">Belongs to the IAP family.</text>
</comment>
<keyword evidence="2" id="KW-0053">Apoptosis</keyword>
<organism evidence="9 10">
    <name type="scientific">Biomphalaria pfeifferi</name>
    <name type="common">Bloodfluke planorb</name>
    <name type="synonym">Freshwater snail</name>
    <dbReference type="NCBI Taxonomy" id="112525"/>
    <lineage>
        <taxon>Eukaryota</taxon>
        <taxon>Metazoa</taxon>
        <taxon>Spiralia</taxon>
        <taxon>Lophotrochozoa</taxon>
        <taxon>Mollusca</taxon>
        <taxon>Gastropoda</taxon>
        <taxon>Heterobranchia</taxon>
        <taxon>Euthyneura</taxon>
        <taxon>Panpulmonata</taxon>
        <taxon>Hygrophila</taxon>
        <taxon>Lymnaeoidea</taxon>
        <taxon>Planorbidae</taxon>
        <taxon>Biomphalaria</taxon>
    </lineage>
</organism>
<proteinExistence type="inferred from homology"/>
<feature type="compositionally biased region" description="Basic and acidic residues" evidence="7">
    <location>
        <begin position="109"/>
        <end position="128"/>
    </location>
</feature>
<dbReference type="SUPFAM" id="SSF57924">
    <property type="entry name" value="Inhibitor of apoptosis (IAP) repeat"/>
    <property type="match status" value="2"/>
</dbReference>
<keyword evidence="10" id="KW-1185">Reference proteome</keyword>
<dbReference type="GO" id="GO:0061630">
    <property type="term" value="F:ubiquitin protein ligase activity"/>
    <property type="evidence" value="ECO:0007669"/>
    <property type="project" value="TreeGrafter"/>
</dbReference>
<dbReference type="InterPro" id="IPR050784">
    <property type="entry name" value="IAP"/>
</dbReference>
<feature type="compositionally biased region" description="Polar residues" evidence="7">
    <location>
        <begin position="182"/>
        <end position="205"/>
    </location>
</feature>
<dbReference type="FunFam" id="1.10.1170.10:FF:000002">
    <property type="entry name" value="Baculoviral IAP repeat containing 7"/>
    <property type="match status" value="1"/>
</dbReference>
<dbReference type="FunFam" id="3.30.40.10:FF:000184">
    <property type="entry name" value="Baculoviral IAP repeat containing 2"/>
    <property type="match status" value="1"/>
</dbReference>
<dbReference type="Pfam" id="PF13920">
    <property type="entry name" value="zf-C3HC4_3"/>
    <property type="match status" value="1"/>
</dbReference>
<reference evidence="9" key="1">
    <citation type="journal article" date="2023" name="PLoS Negl. Trop. Dis.">
        <title>A genome sequence for Biomphalaria pfeifferi, the major vector snail for the human-infecting parasite Schistosoma mansoni.</title>
        <authorList>
            <person name="Bu L."/>
            <person name="Lu L."/>
            <person name="Laidemitt M.R."/>
            <person name="Zhang S.M."/>
            <person name="Mutuku M."/>
            <person name="Mkoji G."/>
            <person name="Steinauer M."/>
            <person name="Loker E.S."/>
        </authorList>
    </citation>
    <scope>NUCLEOTIDE SEQUENCE</scope>
    <source>
        <strain evidence="9">KasaAsao</strain>
    </source>
</reference>
<name>A0AAD8AUY1_BIOPF</name>
<keyword evidence="3" id="KW-0479">Metal-binding</keyword>
<dbReference type="SMART" id="SM00238">
    <property type="entry name" value="BIR"/>
    <property type="match status" value="2"/>
</dbReference>
<dbReference type="GO" id="GO:0031398">
    <property type="term" value="P:positive regulation of protein ubiquitination"/>
    <property type="evidence" value="ECO:0007669"/>
    <property type="project" value="TreeGrafter"/>
</dbReference>
<dbReference type="CDD" id="cd00022">
    <property type="entry name" value="BIR"/>
    <property type="match status" value="2"/>
</dbReference>
<dbReference type="Gene3D" id="1.10.1170.10">
    <property type="entry name" value="Inhibitor Of Apoptosis Protein (2mihbC-IAP-1), Chain A"/>
    <property type="match status" value="2"/>
</dbReference>
<dbReference type="InterPro" id="IPR001841">
    <property type="entry name" value="Znf_RING"/>
</dbReference>
<dbReference type="GO" id="GO:0006915">
    <property type="term" value="P:apoptotic process"/>
    <property type="evidence" value="ECO:0007669"/>
    <property type="project" value="UniProtKB-KW"/>
</dbReference>
<evidence type="ECO:0000256" key="4">
    <source>
        <dbReference type="ARBA" id="ARBA00022771"/>
    </source>
</evidence>
<dbReference type="PROSITE" id="PS50143">
    <property type="entry name" value="BIR_REPEAT_2"/>
    <property type="match status" value="2"/>
</dbReference>
<dbReference type="InterPro" id="IPR013083">
    <property type="entry name" value="Znf_RING/FYVE/PHD"/>
</dbReference>
<dbReference type="InterPro" id="IPR001370">
    <property type="entry name" value="BIR_rpt"/>
</dbReference>
<dbReference type="SMART" id="SM00184">
    <property type="entry name" value="RING"/>
    <property type="match status" value="1"/>
</dbReference>
<feature type="compositionally biased region" description="Polar residues" evidence="7">
    <location>
        <begin position="448"/>
        <end position="458"/>
    </location>
</feature>
<dbReference type="GO" id="GO:0051726">
    <property type="term" value="P:regulation of cell cycle"/>
    <property type="evidence" value="ECO:0007669"/>
    <property type="project" value="TreeGrafter"/>
</dbReference>
<evidence type="ECO:0000256" key="3">
    <source>
        <dbReference type="ARBA" id="ARBA00022723"/>
    </source>
</evidence>
<dbReference type="GO" id="GO:0043027">
    <property type="term" value="F:cysteine-type endopeptidase inhibitor activity involved in apoptotic process"/>
    <property type="evidence" value="ECO:0007669"/>
    <property type="project" value="TreeGrafter"/>
</dbReference>
<feature type="compositionally biased region" description="Polar residues" evidence="7">
    <location>
        <begin position="131"/>
        <end position="158"/>
    </location>
</feature>
<comment type="caution">
    <text evidence="9">The sequence shown here is derived from an EMBL/GenBank/DDBJ whole genome shotgun (WGS) entry which is preliminary data.</text>
</comment>
<dbReference type="CDD" id="cd16713">
    <property type="entry name" value="RING-HC_BIRC2_3_7"/>
    <property type="match status" value="1"/>
</dbReference>
<dbReference type="Gene3D" id="3.30.40.10">
    <property type="entry name" value="Zinc/RING finger domain, C3HC4 (zinc finger)"/>
    <property type="match status" value="1"/>
</dbReference>
<evidence type="ECO:0000313" key="9">
    <source>
        <dbReference type="EMBL" id="KAK0042867.1"/>
    </source>
</evidence>
<sequence>MPARYLYKEENRLGTFATYPTSAAKSAVVLAQSGFAYTGTGRDGDDRVTCVFCQAVRSSWRPEEDVEEVHRSLSPNCSLVTGQNSGNVPIVYSSSRSFQELLNAASSTRCRESTPNRRENCHTEHRENLLGATSLTESENTQSSLQQVEHLSQGNQELQHAIDSSPRSVTNNNRTHEAGQAASLTGGSQADVNITPSSNGTSQREASPSATQNTTTNNSSTAQNTNNSSTAPITSSNNSTTQNTPNNNTSANGPTYSELGIVTDRPKRPEYALKSERLKTYTNWPRDHRLQPSELADAGFFYAGYGDCARCFYCGGGLRNWDDEDDVWVEHARWFSKCSFIRQRVGQVFVDTVQDLNKTLDKIPYEAVANKMGVAALSAYQLDIKEETLRKDPAVRAVAELGFPMNAVIEMAKIVKAEDSNLSADRLLARLKEERGDQVPAPRPQVNHIASNGASNDSEIMRGLKESNNVLRQQTTCKICMDKEVDIVFLPCGHLVSCTECAAAMKDCPVCRAHVKGTVRAFMS</sequence>
<feature type="region of interest" description="Disordered" evidence="7">
    <location>
        <begin position="436"/>
        <end position="458"/>
    </location>
</feature>
<dbReference type="Pfam" id="PF00653">
    <property type="entry name" value="BIR"/>
    <property type="match status" value="2"/>
</dbReference>
<dbReference type="GO" id="GO:0008270">
    <property type="term" value="F:zinc ion binding"/>
    <property type="evidence" value="ECO:0007669"/>
    <property type="project" value="UniProtKB-KW"/>
</dbReference>
<feature type="compositionally biased region" description="Low complexity" evidence="7">
    <location>
        <begin position="206"/>
        <end position="252"/>
    </location>
</feature>
<dbReference type="GO" id="GO:0005634">
    <property type="term" value="C:nucleus"/>
    <property type="evidence" value="ECO:0007669"/>
    <property type="project" value="TreeGrafter"/>
</dbReference>
<evidence type="ECO:0000256" key="6">
    <source>
        <dbReference type="PROSITE-ProRule" id="PRU00175"/>
    </source>
</evidence>
<dbReference type="PROSITE" id="PS01282">
    <property type="entry name" value="BIR_REPEAT_1"/>
    <property type="match status" value="1"/>
</dbReference>
<dbReference type="EMBL" id="JASAOG010000230">
    <property type="protein sequence ID" value="KAK0042867.1"/>
    <property type="molecule type" value="Genomic_DNA"/>
</dbReference>
<keyword evidence="4 6" id="KW-0863">Zinc-finger</keyword>
<protein>
    <submittedName>
        <fullName evidence="9">E3 ubiquitin-protein ligase XIAP</fullName>
    </submittedName>
</protein>
<dbReference type="AlphaFoldDB" id="A0AAD8AUY1"/>
<evidence type="ECO:0000256" key="5">
    <source>
        <dbReference type="ARBA" id="ARBA00022833"/>
    </source>
</evidence>
<evidence type="ECO:0000256" key="2">
    <source>
        <dbReference type="ARBA" id="ARBA00022703"/>
    </source>
</evidence>
<feature type="region of interest" description="Disordered" evidence="7">
    <location>
        <begin position="109"/>
        <end position="268"/>
    </location>
</feature>
<reference evidence="9" key="2">
    <citation type="submission" date="2023-04" db="EMBL/GenBank/DDBJ databases">
        <authorList>
            <person name="Bu L."/>
            <person name="Lu L."/>
            <person name="Laidemitt M.R."/>
            <person name="Zhang S.M."/>
            <person name="Mutuku M."/>
            <person name="Mkoji G."/>
            <person name="Steinauer M."/>
            <person name="Loker E.S."/>
        </authorList>
    </citation>
    <scope>NUCLEOTIDE SEQUENCE</scope>
    <source>
        <strain evidence="9">KasaAsao</strain>
        <tissue evidence="9">Whole Snail</tissue>
    </source>
</reference>
<dbReference type="GO" id="GO:0005737">
    <property type="term" value="C:cytoplasm"/>
    <property type="evidence" value="ECO:0007669"/>
    <property type="project" value="TreeGrafter"/>
</dbReference>